<proteinExistence type="predicted"/>
<feature type="non-terminal residue" evidence="2">
    <location>
        <position position="1"/>
    </location>
</feature>
<gene>
    <name evidence="2" type="ORF">g.18665</name>
</gene>
<dbReference type="OrthoDB" id="425619at2759"/>
<dbReference type="Gene3D" id="3.30.420.10">
    <property type="entry name" value="Ribonuclease H-like superfamily/Ribonuclease H"/>
    <property type="match status" value="1"/>
</dbReference>
<dbReference type="GO" id="GO:0003676">
    <property type="term" value="F:nucleic acid binding"/>
    <property type="evidence" value="ECO:0007669"/>
    <property type="project" value="InterPro"/>
</dbReference>
<evidence type="ECO:0000256" key="1">
    <source>
        <dbReference type="SAM" id="MobiDB-lite"/>
    </source>
</evidence>
<accession>A0A1E1WU11</accession>
<dbReference type="EMBL" id="GDQN01000549">
    <property type="protein sequence ID" value="JAT90505.1"/>
    <property type="molecule type" value="Transcribed_RNA"/>
</dbReference>
<dbReference type="InterPro" id="IPR036397">
    <property type="entry name" value="RNaseH_sf"/>
</dbReference>
<organism evidence="2">
    <name type="scientific">Pectinophora gossypiella</name>
    <name type="common">Cotton pink bollworm</name>
    <name type="synonym">Depressaria gossypiella</name>
    <dbReference type="NCBI Taxonomy" id="13191"/>
    <lineage>
        <taxon>Eukaryota</taxon>
        <taxon>Metazoa</taxon>
        <taxon>Ecdysozoa</taxon>
        <taxon>Arthropoda</taxon>
        <taxon>Hexapoda</taxon>
        <taxon>Insecta</taxon>
        <taxon>Pterygota</taxon>
        <taxon>Neoptera</taxon>
        <taxon>Endopterygota</taxon>
        <taxon>Lepidoptera</taxon>
        <taxon>Glossata</taxon>
        <taxon>Ditrysia</taxon>
        <taxon>Gelechioidea</taxon>
        <taxon>Gelechiidae</taxon>
        <taxon>Apatetrinae</taxon>
        <taxon>Pectinophora</taxon>
    </lineage>
</organism>
<protein>
    <submittedName>
        <fullName evidence="2">Uncharacterized protein</fullName>
    </submittedName>
</protein>
<feature type="region of interest" description="Disordered" evidence="1">
    <location>
        <begin position="90"/>
        <end position="112"/>
    </location>
</feature>
<reference evidence="2" key="1">
    <citation type="submission" date="2015-09" db="EMBL/GenBank/DDBJ databases">
        <title>De novo assembly of Pectinophora gossypiella (Pink Bollworm) gut transcriptome.</title>
        <authorList>
            <person name="Tassone E.E."/>
        </authorList>
    </citation>
    <scope>NUCLEOTIDE SEQUENCE</scope>
</reference>
<dbReference type="AlphaFoldDB" id="A0A1E1WU11"/>
<evidence type="ECO:0000313" key="2">
    <source>
        <dbReference type="EMBL" id="JAT90505.1"/>
    </source>
</evidence>
<name>A0A1E1WU11_PECGO</name>
<feature type="non-terminal residue" evidence="2">
    <location>
        <position position="112"/>
    </location>
</feature>
<sequence>RNRDLKMQLAILVGDKHRNWPEKLPSIRFAMNTAVCSSIAYSPAYLTFGRELRTPEDTKHDFRAVVISDNFIPEITPKLLLIADVMRKAREVHEEKEEKRKDYVDQKRRDSP</sequence>